<dbReference type="PROSITE" id="PS50088">
    <property type="entry name" value="ANK_REPEAT"/>
    <property type="match status" value="1"/>
</dbReference>
<dbReference type="GO" id="GO:0005634">
    <property type="term" value="C:nucleus"/>
    <property type="evidence" value="ECO:0007669"/>
    <property type="project" value="TreeGrafter"/>
</dbReference>
<reference evidence="4 5" key="1">
    <citation type="journal article" date="2024" name="Front Chem Biol">
        <title>Unveiling the potential of Daldinia eschscholtzii MFLUCC 19-0629 through bioactivity and bioinformatics studies for enhanced sustainable agriculture production.</title>
        <authorList>
            <person name="Brooks S."/>
            <person name="Weaver J.A."/>
            <person name="Klomchit A."/>
            <person name="Alharthi S.A."/>
            <person name="Onlamun T."/>
            <person name="Nurani R."/>
            <person name="Vong T.K."/>
            <person name="Alberti F."/>
            <person name="Greco C."/>
        </authorList>
    </citation>
    <scope>NUCLEOTIDE SEQUENCE [LARGE SCALE GENOMIC DNA]</scope>
    <source>
        <strain evidence="4">MFLUCC 19-0629</strain>
    </source>
</reference>
<protein>
    <recommendedName>
        <fullName evidence="6">Ankyrin</fullName>
    </recommendedName>
</protein>
<dbReference type="InterPro" id="IPR036770">
    <property type="entry name" value="Ankyrin_rpt-contain_sf"/>
</dbReference>
<dbReference type="SUPFAM" id="SSF48403">
    <property type="entry name" value="Ankyrin repeat"/>
    <property type="match status" value="1"/>
</dbReference>
<feature type="repeat" description="ANK" evidence="3">
    <location>
        <begin position="130"/>
        <end position="158"/>
    </location>
</feature>
<evidence type="ECO:0008006" key="6">
    <source>
        <dbReference type="Google" id="ProtNLM"/>
    </source>
</evidence>
<evidence type="ECO:0000256" key="3">
    <source>
        <dbReference type="PROSITE-ProRule" id="PRU00023"/>
    </source>
</evidence>
<dbReference type="Pfam" id="PF13857">
    <property type="entry name" value="Ank_5"/>
    <property type="match status" value="1"/>
</dbReference>
<organism evidence="4 5">
    <name type="scientific">Daldinia eschscholtzii</name>
    <dbReference type="NCBI Taxonomy" id="292717"/>
    <lineage>
        <taxon>Eukaryota</taxon>
        <taxon>Fungi</taxon>
        <taxon>Dikarya</taxon>
        <taxon>Ascomycota</taxon>
        <taxon>Pezizomycotina</taxon>
        <taxon>Sordariomycetes</taxon>
        <taxon>Xylariomycetidae</taxon>
        <taxon>Xylariales</taxon>
        <taxon>Hypoxylaceae</taxon>
        <taxon>Daldinia</taxon>
    </lineage>
</organism>
<dbReference type="InterPro" id="IPR002110">
    <property type="entry name" value="Ankyrin_rpt"/>
</dbReference>
<keyword evidence="2 3" id="KW-0040">ANK repeat</keyword>
<dbReference type="AlphaFoldDB" id="A0AAX6MKB9"/>
<keyword evidence="1" id="KW-0677">Repeat</keyword>
<keyword evidence="5" id="KW-1185">Reference proteome</keyword>
<dbReference type="SMART" id="SM00248">
    <property type="entry name" value="ANK"/>
    <property type="match status" value="2"/>
</dbReference>
<dbReference type="InterPro" id="IPR050776">
    <property type="entry name" value="Ank_Repeat/CDKN_Inhibitor"/>
</dbReference>
<gene>
    <name evidence="4" type="ORF">Daesc_005369</name>
</gene>
<evidence type="ECO:0000313" key="5">
    <source>
        <dbReference type="Proteomes" id="UP001369815"/>
    </source>
</evidence>
<dbReference type="Gene3D" id="1.25.40.20">
    <property type="entry name" value="Ankyrin repeat-containing domain"/>
    <property type="match status" value="1"/>
</dbReference>
<dbReference type="PROSITE" id="PS50297">
    <property type="entry name" value="ANK_REP_REGION"/>
    <property type="match status" value="1"/>
</dbReference>
<evidence type="ECO:0000313" key="4">
    <source>
        <dbReference type="EMBL" id="KAK6953069.1"/>
    </source>
</evidence>
<evidence type="ECO:0000256" key="2">
    <source>
        <dbReference type="ARBA" id="ARBA00023043"/>
    </source>
</evidence>
<dbReference type="PANTHER" id="PTHR24201">
    <property type="entry name" value="ANK_REP_REGION DOMAIN-CONTAINING PROTEIN"/>
    <property type="match status" value="1"/>
</dbReference>
<dbReference type="Proteomes" id="UP001369815">
    <property type="component" value="Unassembled WGS sequence"/>
</dbReference>
<name>A0AAX6MKB9_9PEZI</name>
<comment type="caution">
    <text evidence="4">The sequence shown here is derived from an EMBL/GenBank/DDBJ whole genome shotgun (WGS) entry which is preliminary data.</text>
</comment>
<accession>A0AAX6MKB9</accession>
<evidence type="ECO:0000256" key="1">
    <source>
        <dbReference type="ARBA" id="ARBA00022737"/>
    </source>
</evidence>
<dbReference type="Pfam" id="PF12796">
    <property type="entry name" value="Ank_2"/>
    <property type="match status" value="1"/>
</dbReference>
<sequence>MSLNENTIRAAVYSGSIDRFTTLLSEDPKIINYQFDRRGTPLALACQSQQPARIQTKIPTLHHFPLASVAAFYNDTSAAKLLLQHGAKLEHSGALAAAAGRGNETMVRYLLENGAQQDKDVVEGRIPEHALHIAARKGYVGIVKLLLEHGAELGQKDANGRTALEVVKEVEEKDGTDLSEIRNLLTKH</sequence>
<dbReference type="PANTHER" id="PTHR24201:SF16">
    <property type="entry name" value="ANKYRIN-1-LIKE-RELATED"/>
    <property type="match status" value="1"/>
</dbReference>
<proteinExistence type="predicted"/>
<dbReference type="EMBL" id="JBANMG010000005">
    <property type="protein sequence ID" value="KAK6953069.1"/>
    <property type="molecule type" value="Genomic_DNA"/>
</dbReference>